<dbReference type="InterPro" id="IPR000489">
    <property type="entry name" value="Pterin-binding_dom"/>
</dbReference>
<dbReference type="PIRSF" id="PIRSF000741">
    <property type="entry name" value="Folic_acid_synth"/>
    <property type="match status" value="1"/>
</dbReference>
<dbReference type="Gene3D" id="3.30.70.560">
    <property type="entry name" value="7,8-Dihydro-6-hydroxymethylpterin-pyrophosphokinase HPPK"/>
    <property type="match status" value="1"/>
</dbReference>
<evidence type="ECO:0000256" key="6">
    <source>
        <dbReference type="ARBA" id="ARBA00009640"/>
    </source>
</evidence>
<dbReference type="GeneID" id="11535135"/>
<dbReference type="Gene3D" id="3.30.1130.10">
    <property type="match status" value="2"/>
</dbReference>
<comment type="pathway">
    <text evidence="5">Cofactor biosynthesis; tetrahydrofolate biosynthesis; 2-amino-4-hydroxy-6-hydroxymethyl-7,8-dihydropteridine diphosphate from 7,8-dihydroneopterin triphosphate: step 4/4.</text>
</comment>
<evidence type="ECO:0000256" key="11">
    <source>
        <dbReference type="ARBA" id="ARBA00022777"/>
    </source>
</evidence>
<evidence type="ECO:0000256" key="4">
    <source>
        <dbReference type="ARBA" id="ARBA00004763"/>
    </source>
</evidence>
<dbReference type="GO" id="GO:0046872">
    <property type="term" value="F:metal ion binding"/>
    <property type="evidence" value="ECO:0007669"/>
    <property type="project" value="UniProtKB-KW"/>
</dbReference>
<sequence length="850" mass="96669">MSINILKNRSINTSRQLSGRTVRNMSQQTVENNKDVVYIKKLELATTVGTDAWNQMSKQKLLVSLKMETDFRKAASNDDLNYTLNYALISKQIENFVNNTRHGKWDSLGSLSRNLSTHLMKNFKGIEKLNLQANLKSSHLRCNDFTIAINSNKNNDELQDELVISNLHVLTLIGVYPFERLNKQNATLDIIIPWQKKDVFQPPYKKIIDKVVDYVENSNFLTVEALVENVAKVISMDKYFKNLQNKEDIIISVKVLKLNAITQTEGVGVSCKRNLLDLDQLELPTINNNVVNGEKNNAYDLPSQIINNFSITHDEGFNTVYLAFGSNVGDVFSNIVEALKILSSTKDVTVSKVSSLFQSNPMYFGDQRKFINGVLEVKTKLNPDEVLQLCKKIEYEDLKRVKHFDNGPRSIDLDIILFMNSKNEDIIVSTENLVIPHPRMLERSFVLEPLCELLDPTFSHPITTEPILKHLESIYRLQDEANILWKVTPIINKNHYGKLSDTERFMKYKNNVKLDPFKKTLIHQTVSPTYLMSIVNTTPDSFSDGGHIFNEIEKQMKFVETVYEGTKAFRENIIFDIGGCSTRPNSIQCCQEEEIDRTIPLIKGIRNNEKLDQSRIIISIDTYRAEVARQAIEAGVDIINDISGGSFDAELFDVVAKNPQISYVLSHIRGDISTMSSLNEYEATPSQSNENIKEYLNGELINDNLFYPLIRSVCYELAKRYQHALQKGVKRWQIIIDPGLGFSKKGKQNLEIIKQLPLIKNYSVELPSLKGEGNDYVNFANMPILVGPSRKKFIGDMIEESEPVKRDFATGAMIASCVGFDTNIVRVHNAVDCSKVLKIADELYRSDDLQ</sequence>
<dbReference type="Pfam" id="PF02152">
    <property type="entry name" value="FolB"/>
    <property type="match status" value="2"/>
</dbReference>
<dbReference type="GO" id="GO:0005524">
    <property type="term" value="F:ATP binding"/>
    <property type="evidence" value="ECO:0007669"/>
    <property type="project" value="UniProtKB-KW"/>
</dbReference>
<evidence type="ECO:0000256" key="7">
    <source>
        <dbReference type="ARBA" id="ARBA00009951"/>
    </source>
</evidence>
<evidence type="ECO:0000256" key="9">
    <source>
        <dbReference type="ARBA" id="ARBA00022723"/>
    </source>
</evidence>
<dbReference type="Pfam" id="PF01288">
    <property type="entry name" value="HPPK"/>
    <property type="match status" value="1"/>
</dbReference>
<comment type="similarity">
    <text evidence="7">In the C-terminal section; belongs to the DHPS family.</text>
</comment>
<keyword evidence="11" id="KW-0418">Kinase</keyword>
<dbReference type="SMART" id="SM00905">
    <property type="entry name" value="FolB"/>
    <property type="match status" value="2"/>
</dbReference>
<dbReference type="InterPro" id="IPR000550">
    <property type="entry name" value="Hppk"/>
</dbReference>
<dbReference type="GO" id="GO:0004150">
    <property type="term" value="F:dihydroneopterin aldolase activity"/>
    <property type="evidence" value="ECO:0007669"/>
    <property type="project" value="EnsemblFungi"/>
</dbReference>
<dbReference type="NCBIfam" id="TIGR00526">
    <property type="entry name" value="folB_dom"/>
    <property type="match status" value="2"/>
</dbReference>
<dbReference type="GO" id="GO:0005740">
    <property type="term" value="C:mitochondrial envelope"/>
    <property type="evidence" value="ECO:0007669"/>
    <property type="project" value="EnsemblFungi"/>
</dbReference>
<dbReference type="InterPro" id="IPR006157">
    <property type="entry name" value="FolB_dom"/>
</dbReference>
<evidence type="ECO:0000256" key="2">
    <source>
        <dbReference type="ARBA" id="ARBA00000198"/>
    </source>
</evidence>
<keyword evidence="12" id="KW-0067">ATP-binding</keyword>
<dbReference type="UniPathway" id="UPA00077">
    <property type="reaction ID" value="UER00155"/>
</dbReference>
<evidence type="ECO:0000259" key="16">
    <source>
        <dbReference type="PROSITE" id="PS50972"/>
    </source>
</evidence>
<keyword evidence="8" id="KW-0808">Transferase</keyword>
<feature type="domain" description="Pterin-binding" evidence="16">
    <location>
        <begin position="529"/>
        <end position="838"/>
    </location>
</feature>
<dbReference type="SUPFAM" id="SSF55620">
    <property type="entry name" value="Tetrahydrobiopterin biosynthesis enzymes-like"/>
    <property type="match status" value="2"/>
</dbReference>
<dbReference type="GO" id="GO:0046656">
    <property type="term" value="P:folic acid biosynthetic process"/>
    <property type="evidence" value="ECO:0007669"/>
    <property type="project" value="UniProtKB-KW"/>
</dbReference>
<comment type="cofactor">
    <cofactor evidence="3">
        <name>Mg(2+)</name>
        <dbReference type="ChEBI" id="CHEBI:18420"/>
    </cofactor>
</comment>
<evidence type="ECO:0000256" key="8">
    <source>
        <dbReference type="ARBA" id="ARBA00022679"/>
    </source>
</evidence>
<dbReference type="SUPFAM" id="SSF51717">
    <property type="entry name" value="Dihydropteroate synthetase-like"/>
    <property type="match status" value="1"/>
</dbReference>
<proteinExistence type="inferred from homology"/>
<evidence type="ECO:0000256" key="14">
    <source>
        <dbReference type="ARBA" id="ARBA00022909"/>
    </source>
</evidence>
<dbReference type="HOGENOM" id="CLU_008023_2_0_1"/>
<comment type="catalytic activity">
    <reaction evidence="1">
        <text>(7,8-dihydropterin-6-yl)methyl diphosphate + 4-aminobenzoate = 7,8-dihydropteroate + diphosphate</text>
        <dbReference type="Rhea" id="RHEA:19949"/>
        <dbReference type="ChEBI" id="CHEBI:17836"/>
        <dbReference type="ChEBI" id="CHEBI:17839"/>
        <dbReference type="ChEBI" id="CHEBI:33019"/>
        <dbReference type="ChEBI" id="CHEBI:72950"/>
        <dbReference type="EC" id="2.5.1.15"/>
    </reaction>
</comment>
<gene>
    <name evidence="17" type="primary">TPHA0B04280</name>
    <name evidence="17" type="ordered locus">TPHA_0B04280</name>
</gene>
<dbReference type="InterPro" id="IPR035907">
    <property type="entry name" value="Hppk_sf"/>
</dbReference>
<dbReference type="Proteomes" id="UP000005666">
    <property type="component" value="Chromosome 2"/>
</dbReference>
<dbReference type="PROSITE" id="PS00794">
    <property type="entry name" value="HPPK"/>
    <property type="match status" value="1"/>
</dbReference>
<dbReference type="EMBL" id="HE612857">
    <property type="protein sequence ID" value="CCE62097.1"/>
    <property type="molecule type" value="Genomic_DNA"/>
</dbReference>
<comment type="similarity">
    <text evidence="6">In the N-terminal section; belongs to the DHNA family.</text>
</comment>
<dbReference type="FunFam" id="3.20.20.20:FF:000014">
    <property type="entry name" value="Folic acid synthesis protein fol1"/>
    <property type="match status" value="1"/>
</dbReference>
<dbReference type="AlphaFoldDB" id="G8BQ16"/>
<keyword evidence="10" id="KW-0547">Nucleotide-binding</keyword>
<keyword evidence="14" id="KW-0289">Folate biosynthesis</keyword>
<dbReference type="RefSeq" id="XP_003684531.1">
    <property type="nucleotide sequence ID" value="XM_003684483.1"/>
</dbReference>
<comment type="pathway">
    <text evidence="4">Cofactor biosynthesis; tetrahydrofolate biosynthesis; 7,8-dihydrofolate from 2-amino-4-hydroxy-6-hydroxymethyl-7,8-dihydropteridine diphosphate and 4-aminobenzoate: step 1/2.</text>
</comment>
<dbReference type="InterPro" id="IPR043133">
    <property type="entry name" value="GTP-CH-I_C/QueF"/>
</dbReference>
<evidence type="ECO:0000256" key="10">
    <source>
        <dbReference type="ARBA" id="ARBA00022741"/>
    </source>
</evidence>
<dbReference type="GO" id="GO:0016301">
    <property type="term" value="F:kinase activity"/>
    <property type="evidence" value="ECO:0007669"/>
    <property type="project" value="UniProtKB-KW"/>
</dbReference>
<dbReference type="GO" id="GO:0046654">
    <property type="term" value="P:tetrahydrofolate biosynthetic process"/>
    <property type="evidence" value="ECO:0007669"/>
    <property type="project" value="UniProtKB-UniPathway"/>
</dbReference>
<dbReference type="OrthoDB" id="615426at2759"/>
<comment type="catalytic activity">
    <reaction evidence="2">
        <text>6-hydroxymethyl-7,8-dihydropterin + ATP = (7,8-dihydropterin-6-yl)methyl diphosphate + AMP + H(+)</text>
        <dbReference type="Rhea" id="RHEA:11412"/>
        <dbReference type="ChEBI" id="CHEBI:15378"/>
        <dbReference type="ChEBI" id="CHEBI:30616"/>
        <dbReference type="ChEBI" id="CHEBI:44841"/>
        <dbReference type="ChEBI" id="CHEBI:72950"/>
        <dbReference type="ChEBI" id="CHEBI:456215"/>
        <dbReference type="EC" id="2.7.6.3"/>
    </reaction>
</comment>
<reference evidence="17 18" key="1">
    <citation type="journal article" date="2011" name="Proc. Natl. Acad. Sci. U.S.A.">
        <title>Evolutionary erosion of yeast sex chromosomes by mating-type switching accidents.</title>
        <authorList>
            <person name="Gordon J.L."/>
            <person name="Armisen D."/>
            <person name="Proux-Wera E."/>
            <person name="Oheigeartaigh S.S."/>
            <person name="Byrne K.P."/>
            <person name="Wolfe K.H."/>
        </authorList>
    </citation>
    <scope>NUCLEOTIDE SEQUENCE [LARGE SCALE GENOMIC DNA]</scope>
    <source>
        <strain evidence="18">ATCC 24235 / CBS 4417 / NBRC 1672 / NRRL Y-8282 / UCD 70-5</strain>
    </source>
</reference>
<dbReference type="eggNOG" id="KOG2544">
    <property type="taxonomic scope" value="Eukaryota"/>
</dbReference>
<evidence type="ECO:0000256" key="12">
    <source>
        <dbReference type="ARBA" id="ARBA00022840"/>
    </source>
</evidence>
<dbReference type="STRING" id="1071381.G8BQ16"/>
<dbReference type="GO" id="GO:0003848">
    <property type="term" value="F:2-amino-4-hydroxy-6-hydroxymethyldihydropteridine diphosphokinase activity"/>
    <property type="evidence" value="ECO:0007669"/>
    <property type="project" value="UniProtKB-EC"/>
</dbReference>
<evidence type="ECO:0000256" key="3">
    <source>
        <dbReference type="ARBA" id="ARBA00001946"/>
    </source>
</evidence>
<evidence type="ECO:0000256" key="15">
    <source>
        <dbReference type="ARBA" id="ARBA00023268"/>
    </source>
</evidence>
<protein>
    <recommendedName>
        <fullName evidence="16">Pterin-binding domain-containing protein</fullName>
    </recommendedName>
</protein>
<keyword evidence="18" id="KW-1185">Reference proteome</keyword>
<keyword evidence="13" id="KW-0460">Magnesium</keyword>
<dbReference type="Pfam" id="PF00809">
    <property type="entry name" value="Pterin_bind"/>
    <property type="match status" value="2"/>
</dbReference>
<dbReference type="InterPro" id="IPR016261">
    <property type="entry name" value="Folic_acid_synth"/>
</dbReference>
<dbReference type="InterPro" id="IPR045031">
    <property type="entry name" value="DHP_synth-like"/>
</dbReference>
<dbReference type="CDD" id="cd00483">
    <property type="entry name" value="HPPK"/>
    <property type="match status" value="1"/>
</dbReference>
<dbReference type="KEGG" id="tpf:TPHA_0B04280"/>
<dbReference type="OMA" id="ESEPMYF"/>
<dbReference type="Gene3D" id="3.20.20.20">
    <property type="entry name" value="Dihydropteroate synthase-like"/>
    <property type="match status" value="1"/>
</dbReference>
<dbReference type="SUPFAM" id="SSF55083">
    <property type="entry name" value="6-hydroxymethyl-7,8-dihydropterin pyrophosphokinase, HPPK"/>
    <property type="match status" value="1"/>
</dbReference>
<keyword evidence="9" id="KW-0479">Metal-binding</keyword>
<name>G8BQ16_TETPH</name>
<evidence type="ECO:0000256" key="13">
    <source>
        <dbReference type="ARBA" id="ARBA00022842"/>
    </source>
</evidence>
<dbReference type="GO" id="GO:0004156">
    <property type="term" value="F:dihydropteroate synthase activity"/>
    <property type="evidence" value="ECO:0007669"/>
    <property type="project" value="UniProtKB-EC"/>
</dbReference>
<evidence type="ECO:0000256" key="5">
    <source>
        <dbReference type="ARBA" id="ARBA00005051"/>
    </source>
</evidence>
<dbReference type="InterPro" id="IPR011005">
    <property type="entry name" value="Dihydropteroate_synth-like_sf"/>
</dbReference>
<organism evidence="17 18">
    <name type="scientific">Tetrapisispora phaffii (strain ATCC 24235 / CBS 4417 / NBRC 1672 / NRRL Y-8282 / UCD 70-5)</name>
    <name type="common">Yeast</name>
    <name type="synonym">Fabospora phaffii</name>
    <dbReference type="NCBI Taxonomy" id="1071381"/>
    <lineage>
        <taxon>Eukaryota</taxon>
        <taxon>Fungi</taxon>
        <taxon>Dikarya</taxon>
        <taxon>Ascomycota</taxon>
        <taxon>Saccharomycotina</taxon>
        <taxon>Saccharomycetes</taxon>
        <taxon>Saccharomycetales</taxon>
        <taxon>Saccharomycetaceae</taxon>
        <taxon>Tetrapisispora</taxon>
    </lineage>
</organism>
<keyword evidence="15" id="KW-0511">Multifunctional enzyme</keyword>
<dbReference type="NCBIfam" id="TIGR01496">
    <property type="entry name" value="DHPS"/>
    <property type="match status" value="1"/>
</dbReference>
<evidence type="ECO:0000256" key="1">
    <source>
        <dbReference type="ARBA" id="ARBA00000012"/>
    </source>
</evidence>
<dbReference type="PROSITE" id="PS50972">
    <property type="entry name" value="PTERIN_BINDING"/>
    <property type="match status" value="1"/>
</dbReference>
<dbReference type="NCBIfam" id="TIGR01498">
    <property type="entry name" value="folK"/>
    <property type="match status" value="1"/>
</dbReference>
<evidence type="ECO:0000313" key="18">
    <source>
        <dbReference type="Proteomes" id="UP000005666"/>
    </source>
</evidence>
<dbReference type="PANTHER" id="PTHR20941:SF1">
    <property type="entry name" value="FOLIC ACID SYNTHESIS PROTEIN FOL1"/>
    <property type="match status" value="1"/>
</dbReference>
<dbReference type="InterPro" id="IPR006390">
    <property type="entry name" value="DHP_synth_dom"/>
</dbReference>
<accession>G8BQ16</accession>
<dbReference type="PANTHER" id="PTHR20941">
    <property type="entry name" value="FOLATE SYNTHESIS PROTEINS"/>
    <property type="match status" value="1"/>
</dbReference>
<evidence type="ECO:0000313" key="17">
    <source>
        <dbReference type="EMBL" id="CCE62097.1"/>
    </source>
</evidence>